<keyword evidence="4" id="KW-1185">Reference proteome</keyword>
<gene>
    <name evidence="3" type="primary">ga30837</name>
    <name evidence="3" type="ORF">PR202_ga30837</name>
</gene>
<feature type="region of interest" description="Disordered" evidence="1">
    <location>
        <begin position="1"/>
        <end position="54"/>
    </location>
</feature>
<dbReference type="AlphaFoldDB" id="A0AAV5DQZ3"/>
<dbReference type="SMART" id="SM00256">
    <property type="entry name" value="FBOX"/>
    <property type="match status" value="1"/>
</dbReference>
<dbReference type="SUPFAM" id="SSF81383">
    <property type="entry name" value="F-box domain"/>
    <property type="match status" value="1"/>
</dbReference>
<reference evidence="3" key="2">
    <citation type="submission" date="2021-12" db="EMBL/GenBank/DDBJ databases">
        <title>Resequencing data analysis of finger millet.</title>
        <authorList>
            <person name="Hatakeyama M."/>
            <person name="Aluri S."/>
            <person name="Balachadran M.T."/>
            <person name="Sivarajan S.R."/>
            <person name="Poveda L."/>
            <person name="Shimizu-Inatsugi R."/>
            <person name="Schlapbach R."/>
            <person name="Sreeman S.M."/>
            <person name="Shimizu K.K."/>
        </authorList>
    </citation>
    <scope>NUCLEOTIDE SEQUENCE</scope>
</reference>
<dbReference type="Proteomes" id="UP001054889">
    <property type="component" value="Unassembled WGS sequence"/>
</dbReference>
<comment type="caution">
    <text evidence="3">The sequence shown here is derived from an EMBL/GenBank/DDBJ whole genome shotgun (WGS) entry which is preliminary data.</text>
</comment>
<name>A0AAV5DQZ3_ELECO</name>
<dbReference type="PANTHER" id="PTHR34591:SF13">
    <property type="entry name" value="OS03G0669900 PROTEIN"/>
    <property type="match status" value="1"/>
</dbReference>
<accession>A0AAV5DQZ3</accession>
<dbReference type="EMBL" id="BQKI01000023">
    <property type="protein sequence ID" value="GJN12552.1"/>
    <property type="molecule type" value="Genomic_DNA"/>
</dbReference>
<dbReference type="Pfam" id="PF00646">
    <property type="entry name" value="F-box"/>
    <property type="match status" value="1"/>
</dbReference>
<dbReference type="InterPro" id="IPR001810">
    <property type="entry name" value="F-box_dom"/>
</dbReference>
<feature type="compositionally biased region" description="Polar residues" evidence="1">
    <location>
        <begin position="1"/>
        <end position="10"/>
    </location>
</feature>
<reference evidence="3" key="1">
    <citation type="journal article" date="2018" name="DNA Res.">
        <title>Multiple hybrid de novo genome assembly of finger millet, an orphan allotetraploid crop.</title>
        <authorList>
            <person name="Hatakeyama M."/>
            <person name="Aluri S."/>
            <person name="Balachadran M.T."/>
            <person name="Sivarajan S.R."/>
            <person name="Patrignani A."/>
            <person name="Gruter S."/>
            <person name="Poveda L."/>
            <person name="Shimizu-Inatsugi R."/>
            <person name="Baeten J."/>
            <person name="Francoijs K.J."/>
            <person name="Nataraja K.N."/>
            <person name="Reddy Y.A.N."/>
            <person name="Phadnis S."/>
            <person name="Ravikumar R.L."/>
            <person name="Schlapbach R."/>
            <person name="Sreeman S.M."/>
            <person name="Shimizu K.K."/>
        </authorList>
    </citation>
    <scope>NUCLEOTIDE SEQUENCE</scope>
</reference>
<feature type="domain" description="F-box" evidence="2">
    <location>
        <begin position="55"/>
        <end position="101"/>
    </location>
</feature>
<dbReference type="InterPro" id="IPR036047">
    <property type="entry name" value="F-box-like_dom_sf"/>
</dbReference>
<proteinExistence type="predicted"/>
<sequence>MFPYKCSTSRVIRKQPSHTNPRAKGCAADRRKGEPAAEMEDLQNQDDQEPEHPAAAGADVLPADALEEILRRVPPRGLAACRLVCTSWRAAVDSNHLLRADLLPLSVASILIGFAALNVTELFLAPSLSSPVSARLDFLPRAAADDDDDAWTPVRDHCNGLLLLADHVANPATRRWDPLPPTRRPQGAPFLRYDSRLVYDPTMTPHHYEVVRIPTSRPSSVHDGGARALEWPDLASLTNQSELRVWVLDDESLGVGVEASS</sequence>
<organism evidence="3 4">
    <name type="scientific">Eleusine coracana subsp. coracana</name>
    <dbReference type="NCBI Taxonomy" id="191504"/>
    <lineage>
        <taxon>Eukaryota</taxon>
        <taxon>Viridiplantae</taxon>
        <taxon>Streptophyta</taxon>
        <taxon>Embryophyta</taxon>
        <taxon>Tracheophyta</taxon>
        <taxon>Spermatophyta</taxon>
        <taxon>Magnoliopsida</taxon>
        <taxon>Liliopsida</taxon>
        <taxon>Poales</taxon>
        <taxon>Poaceae</taxon>
        <taxon>PACMAD clade</taxon>
        <taxon>Chloridoideae</taxon>
        <taxon>Cynodonteae</taxon>
        <taxon>Eleusininae</taxon>
        <taxon>Eleusine</taxon>
    </lineage>
</organism>
<protein>
    <recommendedName>
        <fullName evidence="2">F-box domain-containing protein</fullName>
    </recommendedName>
</protein>
<evidence type="ECO:0000313" key="4">
    <source>
        <dbReference type="Proteomes" id="UP001054889"/>
    </source>
</evidence>
<evidence type="ECO:0000313" key="3">
    <source>
        <dbReference type="EMBL" id="GJN12552.1"/>
    </source>
</evidence>
<evidence type="ECO:0000256" key="1">
    <source>
        <dbReference type="SAM" id="MobiDB-lite"/>
    </source>
</evidence>
<feature type="compositionally biased region" description="Acidic residues" evidence="1">
    <location>
        <begin position="37"/>
        <end position="49"/>
    </location>
</feature>
<evidence type="ECO:0000259" key="2">
    <source>
        <dbReference type="PROSITE" id="PS50181"/>
    </source>
</evidence>
<dbReference type="PANTHER" id="PTHR34591">
    <property type="entry name" value="OS03G0653100 PROTEIN-RELATED"/>
    <property type="match status" value="1"/>
</dbReference>
<dbReference type="Gene3D" id="1.20.1280.50">
    <property type="match status" value="1"/>
</dbReference>
<dbReference type="PROSITE" id="PS50181">
    <property type="entry name" value="FBOX"/>
    <property type="match status" value="1"/>
</dbReference>